<organism evidence="2 3">
    <name type="scientific">Dendrobium chrysotoxum</name>
    <name type="common">Orchid</name>
    <dbReference type="NCBI Taxonomy" id="161865"/>
    <lineage>
        <taxon>Eukaryota</taxon>
        <taxon>Viridiplantae</taxon>
        <taxon>Streptophyta</taxon>
        <taxon>Embryophyta</taxon>
        <taxon>Tracheophyta</taxon>
        <taxon>Spermatophyta</taxon>
        <taxon>Magnoliopsida</taxon>
        <taxon>Liliopsida</taxon>
        <taxon>Asparagales</taxon>
        <taxon>Orchidaceae</taxon>
        <taxon>Epidendroideae</taxon>
        <taxon>Malaxideae</taxon>
        <taxon>Dendrobiinae</taxon>
        <taxon>Dendrobium</taxon>
    </lineage>
</organism>
<feature type="region of interest" description="Disordered" evidence="1">
    <location>
        <begin position="1"/>
        <end position="49"/>
    </location>
</feature>
<evidence type="ECO:0008006" key="4">
    <source>
        <dbReference type="Google" id="ProtNLM"/>
    </source>
</evidence>
<sequence length="357" mass="39546">MEGGRRRGRSSVGLRIEGEGGRRRVEEKGSEMGSEILSRTSPNQVSSSPNLLQEIPAPIFIVLSTGSLANCCPELQHWENCCPRSLEFAAVQPLGSHRCYQKLSGSAIQNLLLSVQYFQQESVAVQPLWKPPLLPESIRNYYPRSTACCQRFELGLLLSESSKKPPTTAQACEKAHILITLLDPLHILIKMINDLDYSMIFCHRSYLANNCYMKMTKWSPLVDVGVESSPVFWLSLTSRKLYPDKVWLGPEKLGYIQQVVMEVFPSFCTSYKCIGHLSGDCQPYLSSAQPTAFPVAFKPMNVIVCCERDRMVNVVSCVANDLDLELGPTNAVDRNDAGLSVEAAGQLTSVLPLGDPI</sequence>
<comment type="caution">
    <text evidence="2">The sequence shown here is derived from an EMBL/GenBank/DDBJ whole genome shotgun (WGS) entry which is preliminary data.</text>
</comment>
<accession>A0AAV7H443</accession>
<dbReference type="EMBL" id="JAGFBR010000009">
    <property type="protein sequence ID" value="KAH0462293.1"/>
    <property type="molecule type" value="Genomic_DNA"/>
</dbReference>
<dbReference type="AlphaFoldDB" id="A0AAV7H443"/>
<dbReference type="Proteomes" id="UP000775213">
    <property type="component" value="Unassembled WGS sequence"/>
</dbReference>
<proteinExistence type="predicted"/>
<name>A0AAV7H443_DENCH</name>
<feature type="compositionally biased region" description="Polar residues" evidence="1">
    <location>
        <begin position="37"/>
        <end position="49"/>
    </location>
</feature>
<evidence type="ECO:0000313" key="2">
    <source>
        <dbReference type="EMBL" id="KAH0462293.1"/>
    </source>
</evidence>
<evidence type="ECO:0000256" key="1">
    <source>
        <dbReference type="SAM" id="MobiDB-lite"/>
    </source>
</evidence>
<keyword evidence="3" id="KW-1185">Reference proteome</keyword>
<reference evidence="2 3" key="1">
    <citation type="journal article" date="2021" name="Hortic Res">
        <title>Chromosome-scale assembly of the Dendrobium chrysotoxum genome enhances the understanding of orchid evolution.</title>
        <authorList>
            <person name="Zhang Y."/>
            <person name="Zhang G.Q."/>
            <person name="Zhang D."/>
            <person name="Liu X.D."/>
            <person name="Xu X.Y."/>
            <person name="Sun W.H."/>
            <person name="Yu X."/>
            <person name="Zhu X."/>
            <person name="Wang Z.W."/>
            <person name="Zhao X."/>
            <person name="Zhong W.Y."/>
            <person name="Chen H."/>
            <person name="Yin W.L."/>
            <person name="Huang T."/>
            <person name="Niu S.C."/>
            <person name="Liu Z.J."/>
        </authorList>
    </citation>
    <scope>NUCLEOTIDE SEQUENCE [LARGE SCALE GENOMIC DNA]</scope>
    <source>
        <strain evidence="2">Lindl</strain>
    </source>
</reference>
<feature type="compositionally biased region" description="Basic and acidic residues" evidence="1">
    <location>
        <begin position="16"/>
        <end position="30"/>
    </location>
</feature>
<protein>
    <recommendedName>
        <fullName evidence="4">DUF4283 domain-containing protein</fullName>
    </recommendedName>
</protein>
<gene>
    <name evidence="2" type="ORF">IEQ34_009868</name>
</gene>
<evidence type="ECO:0000313" key="3">
    <source>
        <dbReference type="Proteomes" id="UP000775213"/>
    </source>
</evidence>